<dbReference type="CDD" id="cd18787">
    <property type="entry name" value="SF2_C_DEAD"/>
    <property type="match status" value="1"/>
</dbReference>
<evidence type="ECO:0000259" key="8">
    <source>
        <dbReference type="PROSITE" id="PS51194"/>
    </source>
</evidence>
<name>A0A9P5TQ76_GYMJU</name>
<dbReference type="GO" id="GO:0003723">
    <property type="term" value="F:RNA binding"/>
    <property type="evidence" value="ECO:0007669"/>
    <property type="project" value="UniProtKB-UniRule"/>
</dbReference>
<evidence type="ECO:0000313" key="10">
    <source>
        <dbReference type="Proteomes" id="UP000724874"/>
    </source>
</evidence>
<proteinExistence type="inferred from homology"/>
<feature type="domain" description="Helicase C-terminal" evidence="8">
    <location>
        <begin position="390"/>
        <end position="573"/>
    </location>
</feature>
<feature type="compositionally biased region" description="Gly residues" evidence="6">
    <location>
        <begin position="674"/>
        <end position="684"/>
    </location>
</feature>
<dbReference type="AlphaFoldDB" id="A0A9P5TQ76"/>
<reference evidence="9" key="1">
    <citation type="submission" date="2020-11" db="EMBL/GenBank/DDBJ databases">
        <authorList>
            <consortium name="DOE Joint Genome Institute"/>
            <person name="Ahrendt S."/>
            <person name="Riley R."/>
            <person name="Andreopoulos W."/>
            <person name="LaButti K."/>
            <person name="Pangilinan J."/>
            <person name="Ruiz-duenas F.J."/>
            <person name="Barrasa J.M."/>
            <person name="Sanchez-Garcia M."/>
            <person name="Camarero S."/>
            <person name="Miyauchi S."/>
            <person name="Serrano A."/>
            <person name="Linde D."/>
            <person name="Babiker R."/>
            <person name="Drula E."/>
            <person name="Ayuso-Fernandez I."/>
            <person name="Pacheco R."/>
            <person name="Padilla G."/>
            <person name="Ferreira P."/>
            <person name="Barriuso J."/>
            <person name="Kellner H."/>
            <person name="Castanera R."/>
            <person name="Alfaro M."/>
            <person name="Ramirez L."/>
            <person name="Pisabarro A.G."/>
            <person name="Kuo A."/>
            <person name="Tritt A."/>
            <person name="Lipzen A."/>
            <person name="He G."/>
            <person name="Yan M."/>
            <person name="Ng V."/>
            <person name="Cullen D."/>
            <person name="Martin F."/>
            <person name="Rosso M.-N."/>
            <person name="Henrissat B."/>
            <person name="Hibbett D."/>
            <person name="Martinez A.T."/>
            <person name="Grigoriev I.V."/>
        </authorList>
    </citation>
    <scope>NUCLEOTIDE SEQUENCE</scope>
    <source>
        <strain evidence="9">AH 44721</strain>
    </source>
</reference>
<dbReference type="Pfam" id="PF00270">
    <property type="entry name" value="DEAD"/>
    <property type="match status" value="1"/>
</dbReference>
<evidence type="ECO:0000256" key="1">
    <source>
        <dbReference type="ARBA" id="ARBA00022741"/>
    </source>
</evidence>
<comment type="caution">
    <text evidence="9">The sequence shown here is derived from an EMBL/GenBank/DDBJ whole genome shotgun (WGS) entry which is preliminary data.</text>
</comment>
<evidence type="ECO:0000256" key="3">
    <source>
        <dbReference type="ARBA" id="ARBA00022840"/>
    </source>
</evidence>
<feature type="compositionally biased region" description="Gly residues" evidence="6">
    <location>
        <begin position="638"/>
        <end position="651"/>
    </location>
</feature>
<dbReference type="SMART" id="SM00487">
    <property type="entry name" value="DEXDc"/>
    <property type="match status" value="1"/>
</dbReference>
<evidence type="ECO:0000256" key="5">
    <source>
        <dbReference type="RuleBase" id="RU365068"/>
    </source>
</evidence>
<dbReference type="EC" id="3.6.4.13" evidence="5"/>
<dbReference type="GO" id="GO:0003724">
    <property type="term" value="F:RNA helicase activity"/>
    <property type="evidence" value="ECO:0007669"/>
    <property type="project" value="UniProtKB-EC"/>
</dbReference>
<dbReference type="PROSITE" id="PS51194">
    <property type="entry name" value="HELICASE_CTER"/>
    <property type="match status" value="1"/>
</dbReference>
<dbReference type="Proteomes" id="UP000724874">
    <property type="component" value="Unassembled WGS sequence"/>
</dbReference>
<keyword evidence="3 5" id="KW-0067">ATP-binding</keyword>
<comment type="catalytic activity">
    <reaction evidence="5">
        <text>ATP + H2O = ADP + phosphate + H(+)</text>
        <dbReference type="Rhea" id="RHEA:13065"/>
        <dbReference type="ChEBI" id="CHEBI:15377"/>
        <dbReference type="ChEBI" id="CHEBI:15378"/>
        <dbReference type="ChEBI" id="CHEBI:30616"/>
        <dbReference type="ChEBI" id="CHEBI:43474"/>
        <dbReference type="ChEBI" id="CHEBI:456216"/>
        <dbReference type="EC" id="3.6.4.13"/>
    </reaction>
</comment>
<keyword evidence="5" id="KW-0347">Helicase</keyword>
<keyword evidence="10" id="KW-1185">Reference proteome</keyword>
<evidence type="ECO:0000256" key="4">
    <source>
        <dbReference type="ARBA" id="ARBA00022884"/>
    </source>
</evidence>
<dbReference type="Gene3D" id="3.40.50.300">
    <property type="entry name" value="P-loop containing nucleotide triphosphate hydrolases"/>
    <property type="match status" value="2"/>
</dbReference>
<dbReference type="GO" id="GO:0016787">
    <property type="term" value="F:hydrolase activity"/>
    <property type="evidence" value="ECO:0007669"/>
    <property type="project" value="UniProtKB-KW"/>
</dbReference>
<dbReference type="InterPro" id="IPR014001">
    <property type="entry name" value="Helicase_ATP-bd"/>
</dbReference>
<comment type="domain">
    <text evidence="5">The Q motif is unique to and characteristic of the DEAD box family of RNA helicases and controls ATP binding and hydrolysis.</text>
</comment>
<evidence type="ECO:0000259" key="7">
    <source>
        <dbReference type="PROSITE" id="PS51192"/>
    </source>
</evidence>
<feature type="compositionally biased region" description="Gly residues" evidence="6">
    <location>
        <begin position="779"/>
        <end position="793"/>
    </location>
</feature>
<evidence type="ECO:0000313" key="9">
    <source>
        <dbReference type="EMBL" id="KAF8906813.1"/>
    </source>
</evidence>
<dbReference type="EMBL" id="JADNYJ010000017">
    <property type="protein sequence ID" value="KAF8906813.1"/>
    <property type="molecule type" value="Genomic_DNA"/>
</dbReference>
<comment type="function">
    <text evidence="5">RNA helicase.</text>
</comment>
<evidence type="ECO:0000256" key="2">
    <source>
        <dbReference type="ARBA" id="ARBA00022801"/>
    </source>
</evidence>
<evidence type="ECO:0000256" key="6">
    <source>
        <dbReference type="SAM" id="MobiDB-lite"/>
    </source>
</evidence>
<dbReference type="SMART" id="SM00490">
    <property type="entry name" value="HELICc"/>
    <property type="match status" value="1"/>
</dbReference>
<comment type="similarity">
    <text evidence="5">Belongs to the DEAD box helicase family.</text>
</comment>
<accession>A0A9P5TQ76</accession>
<dbReference type="GO" id="GO:0005524">
    <property type="term" value="F:ATP binding"/>
    <property type="evidence" value="ECO:0007669"/>
    <property type="project" value="UniProtKB-UniRule"/>
</dbReference>
<sequence>MGVIHRCCRFLIDIPGDFQSGKCSESCPASVVRHSCYHTESPPSSWALRLGTPGRQQQKSALTALTQNRFASTATVTTSPVPDTPVDPEKTTPDASLSFQSLADKIHPNTLRAITVAPFKYTHMSAVQAQILPLLPQLADPYDASARTDSEHPRDLLVKAKTGTGKTMAFLVPAIESRLNALEAHAESVQSTSSVPLSQMDVSRAQTNFARKSVGTLIISPTRELATQIAVEASNLTAHHRGFQVQILLGGESKFRQMREWSKGRKDIVVATPGRLLDLINTEPEVHDLMKSCKMLILDEADTLLDMGFREDITRISSYLAPSPERQTFLFSATVSRQIQQIAQSTLDANHRFVNCVSADDSPVHAHIPQYHTVLRSGEELLPHLIKLIALDQLQHQSSSKRSKVVIFLSTTNSVMLFSQLLRKAIAHLPLGRKTNLYEMHAKREMKTRTRVSNAFRNDTYPSIMVTSDVSARGVDYPGVTRVIQVGLPSGKDIYIHRVGRTGRGSNKQGRGDLVLMPWEMIFVHRHLRDVALKPVTSTDLTTELAELAAAHPQHKYDELKIGEIPKLSQELTSNLSTFAPDDISGAFSSQLGFFIGRARELGLDMHEMTKGLQKTWQEMWALDREPTVSRKLMEMMSGGGGFGSGRGGWGNRDRDRGSSGGGSRGGWSSDRSGGYGGGGGGGYRSNDRSSGSSYHSFDRGDRSSGSSSRPYTGSFSSRGSPGGNDGYGYTKGSRQGFTKAKQWPRTHESGWEMGGVGPRGDRGGDRGVSRAPWLGRGSRSGGGSGSRSGGDGWRNDID</sequence>
<dbReference type="SUPFAM" id="SSF52540">
    <property type="entry name" value="P-loop containing nucleoside triphosphate hydrolases"/>
    <property type="match status" value="1"/>
</dbReference>
<keyword evidence="1 5" id="KW-0547">Nucleotide-binding</keyword>
<keyword evidence="4 5" id="KW-0694">RNA-binding</keyword>
<dbReference type="PROSITE" id="PS51192">
    <property type="entry name" value="HELICASE_ATP_BIND_1"/>
    <property type="match status" value="1"/>
</dbReference>
<feature type="compositionally biased region" description="Low complexity" evidence="6">
    <location>
        <begin position="704"/>
        <end position="719"/>
    </location>
</feature>
<dbReference type="PANTHER" id="PTHR24031">
    <property type="entry name" value="RNA HELICASE"/>
    <property type="match status" value="1"/>
</dbReference>
<keyword evidence="2 5" id="KW-0378">Hydrolase</keyword>
<organism evidence="9 10">
    <name type="scientific">Gymnopilus junonius</name>
    <name type="common">Spectacular rustgill mushroom</name>
    <name type="synonym">Gymnopilus spectabilis subsp. junonius</name>
    <dbReference type="NCBI Taxonomy" id="109634"/>
    <lineage>
        <taxon>Eukaryota</taxon>
        <taxon>Fungi</taxon>
        <taxon>Dikarya</taxon>
        <taxon>Basidiomycota</taxon>
        <taxon>Agaricomycotina</taxon>
        <taxon>Agaricomycetes</taxon>
        <taxon>Agaricomycetidae</taxon>
        <taxon>Agaricales</taxon>
        <taxon>Agaricineae</taxon>
        <taxon>Hymenogastraceae</taxon>
        <taxon>Gymnopilus</taxon>
    </lineage>
</organism>
<dbReference type="InterPro" id="IPR027417">
    <property type="entry name" value="P-loop_NTPase"/>
</dbReference>
<dbReference type="OrthoDB" id="193716at2759"/>
<gene>
    <name evidence="9" type="ORF">CPB84DRAFT_1704612</name>
</gene>
<protein>
    <recommendedName>
        <fullName evidence="5">ATP-dependent RNA helicase</fullName>
        <ecNumber evidence="5">3.6.4.13</ecNumber>
    </recommendedName>
</protein>
<feature type="region of interest" description="Disordered" evidence="6">
    <location>
        <begin position="635"/>
        <end position="799"/>
    </location>
</feature>
<feature type="region of interest" description="Disordered" evidence="6">
    <location>
        <begin position="73"/>
        <end position="94"/>
    </location>
</feature>
<feature type="compositionally biased region" description="Basic and acidic residues" evidence="6">
    <location>
        <begin position="760"/>
        <end position="769"/>
    </location>
</feature>
<dbReference type="Pfam" id="PF00271">
    <property type="entry name" value="Helicase_C"/>
    <property type="match status" value="1"/>
</dbReference>
<feature type="domain" description="Helicase ATP-binding" evidence="7">
    <location>
        <begin position="147"/>
        <end position="353"/>
    </location>
</feature>
<dbReference type="InterPro" id="IPR001650">
    <property type="entry name" value="Helicase_C-like"/>
</dbReference>
<dbReference type="InterPro" id="IPR011545">
    <property type="entry name" value="DEAD/DEAH_box_helicase_dom"/>
</dbReference>